<dbReference type="InterPro" id="IPR033911">
    <property type="entry name" value="MetRS_core"/>
</dbReference>
<evidence type="ECO:0000259" key="16">
    <source>
        <dbReference type="Pfam" id="PF09334"/>
    </source>
</evidence>
<dbReference type="InterPro" id="IPR009080">
    <property type="entry name" value="tRNAsynth_Ia_anticodon-bd"/>
</dbReference>
<proteinExistence type="inferred from homology"/>
<dbReference type="SUPFAM" id="SSF47323">
    <property type="entry name" value="Anticodon-binding domain of a subclass of class I aminoacyl-tRNA synthetases"/>
    <property type="match status" value="1"/>
</dbReference>
<reference evidence="18" key="2">
    <citation type="submission" date="2025-08" db="UniProtKB">
        <authorList>
            <consortium name="Ensembl"/>
        </authorList>
    </citation>
    <scope>IDENTIFICATION</scope>
</reference>
<dbReference type="AlphaFoldDB" id="A0A096MNH8"/>
<keyword evidence="5 15" id="KW-0547">Nucleotide-binding</keyword>
<keyword evidence="8" id="KW-0809">Transit peptide</keyword>
<dbReference type="GO" id="GO:0005524">
    <property type="term" value="F:ATP binding"/>
    <property type="evidence" value="ECO:0007669"/>
    <property type="project" value="UniProtKB-KW"/>
</dbReference>
<dbReference type="Proteomes" id="UP000028761">
    <property type="component" value="Chromosome 10"/>
</dbReference>
<dbReference type="SUPFAM" id="SSF52374">
    <property type="entry name" value="Nucleotidylyl transferase"/>
    <property type="match status" value="1"/>
</dbReference>
<dbReference type="Gene3D" id="3.40.50.620">
    <property type="entry name" value="HUPs"/>
    <property type="match status" value="1"/>
</dbReference>
<comment type="similarity">
    <text evidence="2 15">Belongs to the class-I aminoacyl-tRNA synthetase family.</text>
</comment>
<keyword evidence="4 15" id="KW-0436">Ligase</keyword>
<feature type="domain" description="Methionyl-tRNA synthetase anticodon-binding" evidence="17">
    <location>
        <begin position="544"/>
        <end position="642"/>
    </location>
</feature>
<dbReference type="Bgee" id="ENSPANG00000016544">
    <property type="expression patterns" value="Expressed in cornea and 63 other cell types or tissues"/>
</dbReference>
<dbReference type="Gene3D" id="2.170.220.10">
    <property type="match status" value="1"/>
</dbReference>
<evidence type="ECO:0000313" key="18">
    <source>
        <dbReference type="Ensembl" id="ENSPANP00000001204.2"/>
    </source>
</evidence>
<dbReference type="OMA" id="NMFLPDR"/>
<dbReference type="FunFam" id="1.10.730.10:FF:000022">
    <property type="entry name" value="Methionyl-tRNA synthetase 2, mitochondrial"/>
    <property type="match status" value="1"/>
</dbReference>
<evidence type="ECO:0000256" key="15">
    <source>
        <dbReference type="RuleBase" id="RU363039"/>
    </source>
</evidence>
<dbReference type="InterPro" id="IPR014729">
    <property type="entry name" value="Rossmann-like_a/b/a_fold"/>
</dbReference>
<evidence type="ECO:0000256" key="5">
    <source>
        <dbReference type="ARBA" id="ARBA00022741"/>
    </source>
</evidence>
<comment type="subcellular location">
    <subcellularLocation>
        <location evidence="1">Mitochondrion matrix</location>
    </subcellularLocation>
</comment>
<keyword evidence="10 15" id="KW-0030">Aminoacyl-tRNA synthetase</keyword>
<dbReference type="GeneTree" id="ENSGT00550000075136"/>
<dbReference type="PRINTS" id="PR01041">
    <property type="entry name" value="TRNASYNTHMET"/>
</dbReference>
<dbReference type="CDD" id="cd07957">
    <property type="entry name" value="Anticodon_Ia_Met"/>
    <property type="match status" value="1"/>
</dbReference>
<dbReference type="eggNOG" id="KOG0436">
    <property type="taxonomic scope" value="Eukaryota"/>
</dbReference>
<comment type="catalytic activity">
    <reaction evidence="14">
        <text>tRNA(Met) + L-methionine + ATP = L-methionyl-tRNA(Met) + AMP + diphosphate</text>
        <dbReference type="Rhea" id="RHEA:13481"/>
        <dbReference type="Rhea" id="RHEA-COMP:9667"/>
        <dbReference type="Rhea" id="RHEA-COMP:9698"/>
        <dbReference type="ChEBI" id="CHEBI:30616"/>
        <dbReference type="ChEBI" id="CHEBI:33019"/>
        <dbReference type="ChEBI" id="CHEBI:57844"/>
        <dbReference type="ChEBI" id="CHEBI:78442"/>
        <dbReference type="ChEBI" id="CHEBI:78530"/>
        <dbReference type="ChEBI" id="CHEBI:456215"/>
        <dbReference type="EC" id="6.1.1.10"/>
    </reaction>
</comment>
<evidence type="ECO:0000313" key="19">
    <source>
        <dbReference type="Proteomes" id="UP000028761"/>
    </source>
</evidence>
<keyword evidence="19" id="KW-1185">Reference proteome</keyword>
<dbReference type="PANTHER" id="PTHR43326:SF1">
    <property type="entry name" value="METHIONINE--TRNA LIGASE, MITOCHONDRIAL"/>
    <property type="match status" value="1"/>
</dbReference>
<dbReference type="EC" id="6.1.1.10" evidence="3"/>
<dbReference type="STRING" id="9555.ENSPANP00000001204"/>
<evidence type="ECO:0000259" key="17">
    <source>
        <dbReference type="Pfam" id="PF19303"/>
    </source>
</evidence>
<evidence type="ECO:0000256" key="11">
    <source>
        <dbReference type="ARBA" id="ARBA00026124"/>
    </source>
</evidence>
<dbReference type="GO" id="GO:0004825">
    <property type="term" value="F:methionine-tRNA ligase activity"/>
    <property type="evidence" value="ECO:0007669"/>
    <property type="project" value="UniProtKB-EC"/>
</dbReference>
<dbReference type="FunFam" id="2.170.220.10:FF:000001">
    <property type="entry name" value="methionine--tRNA ligase, mitochondrial"/>
    <property type="match status" value="1"/>
</dbReference>
<keyword evidence="7 15" id="KW-0648">Protein biosynthesis</keyword>
<dbReference type="InterPro" id="IPR015413">
    <property type="entry name" value="Methionyl/Leucyl_tRNA_Synth"/>
</dbReference>
<feature type="domain" description="Methionyl/Leucyl tRNA synthetase" evidence="16">
    <location>
        <begin position="146"/>
        <end position="510"/>
    </location>
</feature>
<accession>A0A096MNH8</accession>
<organism evidence="18 19">
    <name type="scientific">Papio anubis</name>
    <name type="common">Olive baboon</name>
    <dbReference type="NCBI Taxonomy" id="9555"/>
    <lineage>
        <taxon>Eukaryota</taxon>
        <taxon>Metazoa</taxon>
        <taxon>Chordata</taxon>
        <taxon>Craniata</taxon>
        <taxon>Vertebrata</taxon>
        <taxon>Euteleostomi</taxon>
        <taxon>Mammalia</taxon>
        <taxon>Eutheria</taxon>
        <taxon>Euarchontoglires</taxon>
        <taxon>Primates</taxon>
        <taxon>Haplorrhini</taxon>
        <taxon>Catarrhini</taxon>
        <taxon>Cercopithecidae</taxon>
        <taxon>Cercopithecinae</taxon>
        <taxon>Papio</taxon>
    </lineage>
</organism>
<evidence type="ECO:0000256" key="12">
    <source>
        <dbReference type="ARBA" id="ARBA00029831"/>
    </source>
</evidence>
<dbReference type="Gene3D" id="1.10.730.10">
    <property type="entry name" value="Isoleucyl-tRNA Synthetase, Domain 1"/>
    <property type="match status" value="1"/>
</dbReference>
<name>A0A096MNH8_PAPAN</name>
<evidence type="ECO:0000256" key="3">
    <source>
        <dbReference type="ARBA" id="ARBA00012838"/>
    </source>
</evidence>
<evidence type="ECO:0000256" key="2">
    <source>
        <dbReference type="ARBA" id="ARBA00005594"/>
    </source>
</evidence>
<keyword evidence="9" id="KW-0496">Mitochondrion</keyword>
<dbReference type="GO" id="GO:0005759">
    <property type="term" value="C:mitochondrial matrix"/>
    <property type="evidence" value="ECO:0007669"/>
    <property type="project" value="UniProtKB-SubCell"/>
</dbReference>
<protein>
    <recommendedName>
        <fullName evidence="11">Methionine--tRNA ligase, mitochondrial</fullName>
        <ecNumber evidence="3">6.1.1.10</ecNumber>
    </recommendedName>
    <alternativeName>
        <fullName evidence="12">Methionyl-tRNA synthetase 2</fullName>
    </alternativeName>
    <alternativeName>
        <fullName evidence="13">Mitochondrial methionyl-tRNA synthetase</fullName>
    </alternativeName>
</protein>
<dbReference type="PANTHER" id="PTHR43326">
    <property type="entry name" value="METHIONYL-TRNA SYNTHETASE"/>
    <property type="match status" value="1"/>
</dbReference>
<evidence type="ECO:0000256" key="13">
    <source>
        <dbReference type="ARBA" id="ARBA00030331"/>
    </source>
</evidence>
<evidence type="ECO:0000256" key="4">
    <source>
        <dbReference type="ARBA" id="ARBA00022598"/>
    </source>
</evidence>
<dbReference type="NCBIfam" id="TIGR00398">
    <property type="entry name" value="metG"/>
    <property type="match status" value="1"/>
</dbReference>
<dbReference type="Pfam" id="PF19303">
    <property type="entry name" value="Anticodon_3"/>
    <property type="match status" value="1"/>
</dbReference>
<dbReference type="GO" id="GO:0006431">
    <property type="term" value="P:methionyl-tRNA aminoacylation"/>
    <property type="evidence" value="ECO:0007669"/>
    <property type="project" value="Ensembl"/>
</dbReference>
<evidence type="ECO:0000256" key="7">
    <source>
        <dbReference type="ARBA" id="ARBA00022917"/>
    </source>
</evidence>
<dbReference type="CDD" id="cd00814">
    <property type="entry name" value="MetRS_core"/>
    <property type="match status" value="1"/>
</dbReference>
<reference evidence="18" key="3">
    <citation type="submission" date="2025-09" db="UniProtKB">
        <authorList>
            <consortium name="Ensembl"/>
        </authorList>
    </citation>
    <scope>IDENTIFICATION</scope>
</reference>
<evidence type="ECO:0000256" key="14">
    <source>
        <dbReference type="ARBA" id="ARBA00047364"/>
    </source>
</evidence>
<dbReference type="Pfam" id="PF09334">
    <property type="entry name" value="tRNA-synt_1g"/>
    <property type="match status" value="1"/>
</dbReference>
<dbReference type="InterPro" id="IPR041872">
    <property type="entry name" value="Anticodon_Met"/>
</dbReference>
<dbReference type="Ensembl" id="ENSPANT00000005731.3">
    <property type="protein sequence ID" value="ENSPANP00000001204.2"/>
    <property type="gene ID" value="ENSPANG00000016544.3"/>
</dbReference>
<evidence type="ECO:0000256" key="10">
    <source>
        <dbReference type="ARBA" id="ARBA00023146"/>
    </source>
</evidence>
<keyword evidence="6 15" id="KW-0067">ATP-binding</keyword>
<reference evidence="18 19" key="1">
    <citation type="submission" date="2012-03" db="EMBL/GenBank/DDBJ databases">
        <title>Whole Genome Assembly of Papio anubis.</title>
        <authorList>
            <person name="Liu Y.L."/>
            <person name="Abraham K.A."/>
            <person name="Akbar H.A."/>
            <person name="Ali S.A."/>
            <person name="Anosike U.A."/>
            <person name="Aqrawi P.A."/>
            <person name="Arias F.A."/>
            <person name="Attaway T.A."/>
            <person name="Awwad R.A."/>
            <person name="Babu C.B."/>
            <person name="Bandaranaike D.B."/>
            <person name="Battles P.B."/>
            <person name="Bell A.B."/>
            <person name="Beltran B.B."/>
            <person name="Berhane-Mersha D.B."/>
            <person name="Bess C.B."/>
            <person name="Bickham C.B."/>
            <person name="Bolden T.B."/>
            <person name="Carter K.C."/>
            <person name="Chau D.C."/>
            <person name="Chavez A.C."/>
            <person name="Clerc-Blankenburg K.C."/>
            <person name="Coyle M.C."/>
            <person name="Dao M.D."/>
            <person name="Davila M.L.D."/>
            <person name="Davy-Carroll L.D."/>
            <person name="Denson S.D."/>
            <person name="Dinh H.D."/>
            <person name="Fernandez S.F."/>
            <person name="Fernando P.F."/>
            <person name="Forbes L.F."/>
            <person name="Francis C.F."/>
            <person name="Francisco L.F."/>
            <person name="Fu Q.F."/>
            <person name="Garcia-Iii R.G."/>
            <person name="Garrett T.G."/>
            <person name="Gross S.G."/>
            <person name="Gubbala S.G."/>
            <person name="Hirani K.H."/>
            <person name="Hogues M.H."/>
            <person name="Hollins B.H."/>
            <person name="Jackson L.J."/>
            <person name="Javaid M.J."/>
            <person name="Jhangiani S.J."/>
            <person name="Johnson A.J."/>
            <person name="Johnson B.J."/>
            <person name="Jones J.J."/>
            <person name="Joshi V.J."/>
            <person name="Kalu J.K."/>
            <person name="Khan N.K."/>
            <person name="Korchina V.K."/>
            <person name="Kovar C.K."/>
            <person name="Lago L.L."/>
            <person name="Lara F.L."/>
            <person name="Le T.-K.L."/>
            <person name="Lee S.L."/>
            <person name="Legall-Iii F.L."/>
            <person name="Lemon S.L."/>
            <person name="Liu J.L."/>
            <person name="Liu Y.-S.L."/>
            <person name="Liyanage D.L."/>
            <person name="Lopez J.L."/>
            <person name="Lorensuhewa L.L."/>
            <person name="Mata R.M."/>
            <person name="Mathew T.M."/>
            <person name="Mercado C.M."/>
            <person name="Mercado I.M."/>
            <person name="Morales K.M."/>
            <person name="Morgan M.M."/>
            <person name="Munidasa M.M."/>
            <person name="Ngo D.N."/>
            <person name="Nguyen L.N."/>
            <person name="Nguyen T.N."/>
            <person name="Nguyen N.N."/>
            <person name="Obregon M.O."/>
            <person name="Okwuonu G.O."/>
            <person name="Ongeri F.O."/>
            <person name="Onwere C.O."/>
            <person name="Osifeso I.O."/>
            <person name="Parra A.P."/>
            <person name="Patil S.P."/>
            <person name="Perez A.P."/>
            <person name="Perez Y.P."/>
            <person name="Pham C.P."/>
            <person name="Pu L.-L.P."/>
            <person name="Puazo M.P."/>
            <person name="Quiroz J.Q."/>
            <person name="Rouhana J.R."/>
            <person name="Ruiz M.R."/>
            <person name="Ruiz S.-J.R."/>
            <person name="Saada N.S."/>
            <person name="Santibanez J.S."/>
            <person name="Scheel M.S."/>
            <person name="Schneider B.S."/>
            <person name="Simmons D.S."/>
            <person name="Sisson I.S."/>
            <person name="Tang L.-Y.T."/>
            <person name="Thornton R.T."/>
            <person name="Tisius J.T."/>
            <person name="Toledanes G.T."/>
            <person name="Trejos Z.T."/>
            <person name="Usmani K.U."/>
            <person name="Varghese R.V."/>
            <person name="Vattathil S.V."/>
            <person name="Vee V.V."/>
            <person name="Walker D.W."/>
            <person name="Weissenberger G.W."/>
            <person name="White C.W."/>
            <person name="Williams A.W."/>
            <person name="Woodworth J.W."/>
            <person name="Wright R.W."/>
            <person name="Zhu Y.Z."/>
            <person name="Han Y.H."/>
            <person name="Newsham I.N."/>
            <person name="Nazareth L.N."/>
            <person name="Worley K.W."/>
            <person name="Muzny D.M."/>
            <person name="Rogers J.R."/>
            <person name="Gibbs R.G."/>
        </authorList>
    </citation>
    <scope>NUCLEOTIDE SEQUENCE [LARGE SCALE GENOMIC DNA]</scope>
</reference>
<dbReference type="InterPro" id="IPR023457">
    <property type="entry name" value="Met-tRNA_synth_2"/>
</dbReference>
<dbReference type="InterPro" id="IPR014758">
    <property type="entry name" value="Met-tRNA_synth"/>
</dbReference>
<gene>
    <name evidence="18" type="primary">MARS2</name>
</gene>
<evidence type="ECO:0000256" key="6">
    <source>
        <dbReference type="ARBA" id="ARBA00022840"/>
    </source>
</evidence>
<evidence type="ECO:0000256" key="1">
    <source>
        <dbReference type="ARBA" id="ARBA00004305"/>
    </source>
</evidence>
<sequence length="693" mass="77737">MQRQRGSSSFIASPKPGDSELFFWQAAVRWGPSAPRLWACGGRRRGWGGAGRGGEGVEGPRSGPSFTGFPVGSCGATRLRMRLSHVLSEHRLLRLRPVCTMLRKSVLRLLGRTGASRLSLLEDFGPRYYTLGSLSARDDARDARAYFTTPIFYVNAAPHIGHLYSALLADALSRHRRLRGPSTAATRFSTGTDEHGLKIQQAAATAGLAPTELCDRVSKHFQQLFQEAGISCTDFIRTTEARHRVAVQHFWGVLKSRGLLYKGVYEGWYCASDECFLPEAKVTRQLGPLGDSFPVSLESGHPVSWTKEENYIFRLSQFREPLQRWLRGNPQAITPEPFHHVVLQWLDEELPDLSVSRRSSHLHWGIPVPGDDSQTIYVWLDALVNYLTVIGYPNAEFKSWWPATSHIIGKDILKFHAIYWPAFLLGAGMSPPQRIYVHSHWTVCGQKMSKSLGNVVDPRTCLNRYTVDGFRYFLLRQGVPNWDCDYYDEKVVKLLNSELADALGGLLNRCTAKRINPSETYPAFCTTCFPSEPGLVGPSVRAQAEDYALVSSVATLPKQVADHYDNFQIYKALEAVSSCVRQTNGFVQRHAPWKLNWESPVDAPWLGTVLHVALECLRVFGTLLQPVTPSLADKLLSRLGVSASERNLGELYFLPRFYGHPCPFEGRRLGPETGLLFPRLEPSRTWLVKAHRT</sequence>
<dbReference type="HOGENOM" id="CLU_009710_9_0_1"/>
<evidence type="ECO:0000256" key="8">
    <source>
        <dbReference type="ARBA" id="ARBA00022946"/>
    </source>
</evidence>
<evidence type="ECO:0000256" key="9">
    <source>
        <dbReference type="ARBA" id="ARBA00023128"/>
    </source>
</evidence>